<feature type="chain" id="PRO_5002148196" description="Lipoprotein" evidence="2">
    <location>
        <begin position="22"/>
        <end position="72"/>
    </location>
</feature>
<evidence type="ECO:0000313" key="4">
    <source>
        <dbReference type="Proteomes" id="UP000035068"/>
    </source>
</evidence>
<accession>A0A0C2EDQ6</accession>
<dbReference type="EMBL" id="JWJD01000003">
    <property type="protein sequence ID" value="KIH76688.1"/>
    <property type="molecule type" value="Genomic_DNA"/>
</dbReference>
<dbReference type="PROSITE" id="PS51257">
    <property type="entry name" value="PROKAR_LIPOPROTEIN"/>
    <property type="match status" value="1"/>
</dbReference>
<organism evidence="3 4">
    <name type="scientific">Geoalkalibacter ferrihydriticus DSM 17813</name>
    <dbReference type="NCBI Taxonomy" id="1121915"/>
    <lineage>
        <taxon>Bacteria</taxon>
        <taxon>Pseudomonadati</taxon>
        <taxon>Thermodesulfobacteriota</taxon>
        <taxon>Desulfuromonadia</taxon>
        <taxon>Desulfuromonadales</taxon>
        <taxon>Geoalkalibacteraceae</taxon>
        <taxon>Geoalkalibacter</taxon>
    </lineage>
</organism>
<comment type="caution">
    <text evidence="3">The sequence shown here is derived from an EMBL/GenBank/DDBJ whole genome shotgun (WGS) entry which is preliminary data.</text>
</comment>
<keyword evidence="4" id="KW-1185">Reference proteome</keyword>
<keyword evidence="2" id="KW-0732">Signal</keyword>
<evidence type="ECO:0000256" key="2">
    <source>
        <dbReference type="SAM" id="SignalP"/>
    </source>
</evidence>
<evidence type="ECO:0000313" key="3">
    <source>
        <dbReference type="EMBL" id="KIH76688.1"/>
    </source>
</evidence>
<dbReference type="Proteomes" id="UP000035068">
    <property type="component" value="Unassembled WGS sequence"/>
</dbReference>
<evidence type="ECO:0000256" key="1">
    <source>
        <dbReference type="SAM" id="MobiDB-lite"/>
    </source>
</evidence>
<dbReference type="AlphaFoldDB" id="A0A0C2EDQ6"/>
<sequence>MKRWIVLAFFVLFLTACSDRAGEMYETAQFEELQRNIPRALTIYQDIVDQHPDSPHAEKARERIAALEGEAP</sequence>
<name>A0A0C2EDQ6_9BACT</name>
<proteinExistence type="predicted"/>
<gene>
    <name evidence="3" type="ORF">GFER_09020</name>
</gene>
<feature type="signal peptide" evidence="2">
    <location>
        <begin position="1"/>
        <end position="21"/>
    </location>
</feature>
<protein>
    <recommendedName>
        <fullName evidence="5">Lipoprotein</fullName>
    </recommendedName>
</protein>
<evidence type="ECO:0008006" key="5">
    <source>
        <dbReference type="Google" id="ProtNLM"/>
    </source>
</evidence>
<feature type="region of interest" description="Disordered" evidence="1">
    <location>
        <begin position="51"/>
        <end position="72"/>
    </location>
</feature>
<dbReference type="Gene3D" id="1.25.40.10">
    <property type="entry name" value="Tetratricopeptide repeat domain"/>
    <property type="match status" value="1"/>
</dbReference>
<reference evidence="3 4" key="1">
    <citation type="submission" date="2014-12" db="EMBL/GenBank/DDBJ databases">
        <title>Genomes of Geoalkalibacter ferrihydriticus and Geoalkalibacter subterraneus, two haloalkaliphilic metal-reducing members of the Geobacteraceae.</title>
        <authorList>
            <person name="Badalamenti J.P."/>
            <person name="Torres C.I."/>
            <person name="Krajmalnik-Brown R."/>
            <person name="Bond D.R."/>
        </authorList>
    </citation>
    <scope>NUCLEOTIDE SEQUENCE [LARGE SCALE GENOMIC DNA]</scope>
    <source>
        <strain evidence="3 4">DSM 17813</strain>
    </source>
</reference>
<feature type="compositionally biased region" description="Basic and acidic residues" evidence="1">
    <location>
        <begin position="51"/>
        <end position="65"/>
    </location>
</feature>
<dbReference type="InterPro" id="IPR011990">
    <property type="entry name" value="TPR-like_helical_dom_sf"/>
</dbReference>